<dbReference type="InterPro" id="IPR011990">
    <property type="entry name" value="TPR-like_helical_dom_sf"/>
</dbReference>
<name>A0ABP0JDN6_9DINO</name>
<evidence type="ECO:0000313" key="1">
    <source>
        <dbReference type="EMBL" id="CAK9012466.1"/>
    </source>
</evidence>
<comment type="caution">
    <text evidence="1">The sequence shown here is derived from an EMBL/GenBank/DDBJ whole genome shotgun (WGS) entry which is preliminary data.</text>
</comment>
<gene>
    <name evidence="1" type="ORF">CCMP2556_LOCUS10865</name>
</gene>
<dbReference type="PANTHER" id="PTHR47447">
    <property type="entry name" value="OS03G0856100 PROTEIN"/>
    <property type="match status" value="1"/>
</dbReference>
<dbReference type="Gene3D" id="1.25.40.10">
    <property type="entry name" value="Tetratricopeptide repeat domain"/>
    <property type="match status" value="2"/>
</dbReference>
<dbReference type="PANTHER" id="PTHR47447:SF17">
    <property type="entry name" value="OS12G0638900 PROTEIN"/>
    <property type="match status" value="1"/>
</dbReference>
<reference evidence="1 2" key="1">
    <citation type="submission" date="2024-02" db="EMBL/GenBank/DDBJ databases">
        <authorList>
            <person name="Chen Y."/>
            <person name="Shah S."/>
            <person name="Dougan E. K."/>
            <person name="Thang M."/>
            <person name="Chan C."/>
        </authorList>
    </citation>
    <scope>NUCLEOTIDE SEQUENCE [LARGE SCALE GENOMIC DNA]</scope>
</reference>
<accession>A0ABP0JDN6</accession>
<evidence type="ECO:0000313" key="2">
    <source>
        <dbReference type="Proteomes" id="UP001642484"/>
    </source>
</evidence>
<organism evidence="1 2">
    <name type="scientific">Durusdinium trenchii</name>
    <dbReference type="NCBI Taxonomy" id="1381693"/>
    <lineage>
        <taxon>Eukaryota</taxon>
        <taxon>Sar</taxon>
        <taxon>Alveolata</taxon>
        <taxon>Dinophyceae</taxon>
        <taxon>Suessiales</taxon>
        <taxon>Symbiodiniaceae</taxon>
        <taxon>Durusdinium</taxon>
    </lineage>
</organism>
<protein>
    <submittedName>
        <fullName evidence="1">Uncharacterized protein</fullName>
    </submittedName>
</protein>
<dbReference type="EMBL" id="CAXAMN010005113">
    <property type="protein sequence ID" value="CAK9012466.1"/>
    <property type="molecule type" value="Genomic_DNA"/>
</dbReference>
<dbReference type="Proteomes" id="UP001642484">
    <property type="component" value="Unassembled WGS sequence"/>
</dbReference>
<sequence>MIYDLDCSVNTYNFNLHLASCAASFGKWPLAVQLFKRRRLFGQGSLDVVSVNTLVKARRFFWASALGTFTEALQRKLQVDERTICTLLSSSGKSRLWRRSQSLLRYMLVLSLRTNTFCHSSFMSTCGTCSSGSKEWRLATATQAEMRLSKIKLDTTSQNIGLNVYQGRWMQALQGGRCINHDDAHEKMDTASFNTLMSSCRSSWRQCQQLMFEMFLQELELDAVSSTAVLTSAKAAMEWKLSLRLLECFDTNRLTPGKEAVSALIESCDTWKEVLVLLEWSSCSTIKQDTAFCTSVISSLGDQWRRGLNAFRQRIRPYISPNLGTSLCRAAWAQSVHVLGHLLDKSKLDAVCLNAAIASSAPWGHCVSLLEFMETLNLRRDHYSYGAALSCILAEWDLALALLNVAGNGGITANEFMLSAAQTACGKGMTWTVPLQLLTISAKKVVEPSLNDVVYTAVVAASGMCDNWGVLLDLISHMQSAGVEGTNAFHTDVSVAIGKGWRTILHMNHEWFTQASMAQRPDSRPMTSQQSLNNRNCWSRWSLRLSSLCSSLAMLHRWEEALQLLSRLSDIPEQGVGVRNLMGAERRGVGAPYFTSFVLTCGQVSNEALLVRLLASVSRTPLTYLKELRAFQ</sequence>
<proteinExistence type="predicted"/>
<keyword evidence="2" id="KW-1185">Reference proteome</keyword>